<sequence>MTQRPRALVMEAKTKIKTRREDRTARHTRTLVVREESGALDAKMEIETEIELEIEIDEREKFENEEVERVELLEFQIVESNTKVSTVDIIDCKEKVANEVTIEEISTSKTKIEFGSPIQPDQRFGLRMERVVQIISTRYMPPCTTCLIQER</sequence>
<dbReference type="Gramene" id="OE9A069979T1">
    <property type="protein sequence ID" value="OE9A069979C1"/>
    <property type="gene ID" value="OE9A069979"/>
</dbReference>
<protein>
    <submittedName>
        <fullName evidence="1">Uncharacterized protein</fullName>
    </submittedName>
</protein>
<gene>
    <name evidence="1" type="ORF">OLEA9_A069979</name>
</gene>
<evidence type="ECO:0000313" key="2">
    <source>
        <dbReference type="Proteomes" id="UP000594638"/>
    </source>
</evidence>
<dbReference type="EMBL" id="CACTIH010000291">
    <property type="protein sequence ID" value="CAA2958885.1"/>
    <property type="molecule type" value="Genomic_DNA"/>
</dbReference>
<dbReference type="AlphaFoldDB" id="A0A8S0Q2J8"/>
<name>A0A8S0Q2J8_OLEEU</name>
<accession>A0A8S0Q2J8</accession>
<reference evidence="1 2" key="1">
    <citation type="submission" date="2019-12" db="EMBL/GenBank/DDBJ databases">
        <authorList>
            <person name="Alioto T."/>
            <person name="Alioto T."/>
            <person name="Gomez Garrido J."/>
        </authorList>
    </citation>
    <scope>NUCLEOTIDE SEQUENCE [LARGE SCALE GENOMIC DNA]</scope>
</reference>
<comment type="caution">
    <text evidence="1">The sequence shown here is derived from an EMBL/GenBank/DDBJ whole genome shotgun (WGS) entry which is preliminary data.</text>
</comment>
<keyword evidence="2" id="KW-1185">Reference proteome</keyword>
<organism evidence="1 2">
    <name type="scientific">Olea europaea subsp. europaea</name>
    <dbReference type="NCBI Taxonomy" id="158383"/>
    <lineage>
        <taxon>Eukaryota</taxon>
        <taxon>Viridiplantae</taxon>
        <taxon>Streptophyta</taxon>
        <taxon>Embryophyta</taxon>
        <taxon>Tracheophyta</taxon>
        <taxon>Spermatophyta</taxon>
        <taxon>Magnoliopsida</taxon>
        <taxon>eudicotyledons</taxon>
        <taxon>Gunneridae</taxon>
        <taxon>Pentapetalae</taxon>
        <taxon>asterids</taxon>
        <taxon>lamiids</taxon>
        <taxon>Lamiales</taxon>
        <taxon>Oleaceae</taxon>
        <taxon>Oleeae</taxon>
        <taxon>Olea</taxon>
    </lineage>
</organism>
<dbReference type="Proteomes" id="UP000594638">
    <property type="component" value="Unassembled WGS sequence"/>
</dbReference>
<evidence type="ECO:0000313" key="1">
    <source>
        <dbReference type="EMBL" id="CAA2958885.1"/>
    </source>
</evidence>
<proteinExistence type="predicted"/>